<protein>
    <submittedName>
        <fullName evidence="2">Uncharacterized protein</fullName>
    </submittedName>
</protein>
<organism evidence="2 3">
    <name type="scientific">Lacibacterium aquatile</name>
    <dbReference type="NCBI Taxonomy" id="1168082"/>
    <lineage>
        <taxon>Bacteria</taxon>
        <taxon>Pseudomonadati</taxon>
        <taxon>Pseudomonadota</taxon>
        <taxon>Alphaproteobacteria</taxon>
        <taxon>Rhodospirillales</taxon>
        <taxon>Rhodospirillaceae</taxon>
    </lineage>
</organism>
<comment type="caution">
    <text evidence="2">The sequence shown here is derived from an EMBL/GenBank/DDBJ whole genome shotgun (WGS) entry which is preliminary data.</text>
</comment>
<evidence type="ECO:0000256" key="1">
    <source>
        <dbReference type="SAM" id="SignalP"/>
    </source>
</evidence>
<feature type="chain" id="PRO_5046126369" evidence="1">
    <location>
        <begin position="19"/>
        <end position="95"/>
    </location>
</feature>
<evidence type="ECO:0000313" key="2">
    <source>
        <dbReference type="EMBL" id="MFD2263242.1"/>
    </source>
</evidence>
<keyword evidence="3" id="KW-1185">Reference proteome</keyword>
<dbReference type="Proteomes" id="UP001597295">
    <property type="component" value="Unassembled WGS sequence"/>
</dbReference>
<feature type="signal peptide" evidence="1">
    <location>
        <begin position="1"/>
        <end position="18"/>
    </location>
</feature>
<accession>A0ABW5DQ46</accession>
<keyword evidence="1" id="KW-0732">Signal</keyword>
<proteinExistence type="predicted"/>
<dbReference type="RefSeq" id="WP_379876222.1">
    <property type="nucleotide sequence ID" value="NZ_JBHUIP010000009.1"/>
</dbReference>
<name>A0ABW5DQ46_9PROT</name>
<sequence length="95" mass="10202">MWLARTAALGLCWFALSAGDARQCDLDYIGTMTMDSDGSIHALLNICDPQAGAVGHRYLSFWKGEADYASLLARVGGMRPGDSKPIPASKEKPTL</sequence>
<dbReference type="EMBL" id="JBHUIP010000009">
    <property type="protein sequence ID" value="MFD2263242.1"/>
    <property type="molecule type" value="Genomic_DNA"/>
</dbReference>
<gene>
    <name evidence="2" type="ORF">ACFSM5_10115</name>
</gene>
<reference evidence="3" key="1">
    <citation type="journal article" date="2019" name="Int. J. Syst. Evol. Microbiol.">
        <title>The Global Catalogue of Microorganisms (GCM) 10K type strain sequencing project: providing services to taxonomists for standard genome sequencing and annotation.</title>
        <authorList>
            <consortium name="The Broad Institute Genomics Platform"/>
            <consortium name="The Broad Institute Genome Sequencing Center for Infectious Disease"/>
            <person name="Wu L."/>
            <person name="Ma J."/>
        </authorList>
    </citation>
    <scope>NUCLEOTIDE SEQUENCE [LARGE SCALE GENOMIC DNA]</scope>
    <source>
        <strain evidence="3">CGMCC 1.19062</strain>
    </source>
</reference>
<evidence type="ECO:0000313" key="3">
    <source>
        <dbReference type="Proteomes" id="UP001597295"/>
    </source>
</evidence>